<evidence type="ECO:0000256" key="2">
    <source>
        <dbReference type="ARBA" id="ARBA00004401"/>
    </source>
</evidence>
<proteinExistence type="inferred from homology"/>
<keyword evidence="6 8" id="KW-0378">Hydrolase</keyword>
<evidence type="ECO:0000256" key="3">
    <source>
        <dbReference type="ARBA" id="ARBA00009370"/>
    </source>
</evidence>
<evidence type="ECO:0000313" key="11">
    <source>
        <dbReference type="EMBL" id="RSU05711.1"/>
    </source>
</evidence>
<dbReference type="GO" id="GO:0006465">
    <property type="term" value="P:signal peptide processing"/>
    <property type="evidence" value="ECO:0007669"/>
    <property type="project" value="InterPro"/>
</dbReference>
<dbReference type="OrthoDB" id="9802919at2"/>
<reference evidence="11 12" key="1">
    <citation type="submission" date="2017-05" db="EMBL/GenBank/DDBJ databases">
        <title>Vagococcus spp. assemblies.</title>
        <authorList>
            <person name="Gulvik C.A."/>
        </authorList>
    </citation>
    <scope>NUCLEOTIDE SEQUENCE [LARGE SCALE GENOMIC DNA]</scope>
    <source>
        <strain evidence="11 12">NCFB 2497</strain>
    </source>
</reference>
<keyword evidence="8" id="KW-0812">Transmembrane</keyword>
<dbReference type="AlphaFoldDB" id="A0A369AZY7"/>
<dbReference type="PRINTS" id="PR00727">
    <property type="entry name" value="LEADERPTASE"/>
</dbReference>
<organism evidence="11 12">
    <name type="scientific">Vagococcus fluvialis</name>
    <dbReference type="NCBI Taxonomy" id="2738"/>
    <lineage>
        <taxon>Bacteria</taxon>
        <taxon>Bacillati</taxon>
        <taxon>Bacillota</taxon>
        <taxon>Bacilli</taxon>
        <taxon>Lactobacillales</taxon>
        <taxon>Enterococcaceae</taxon>
        <taxon>Vagococcus</taxon>
    </lineage>
</organism>
<dbReference type="RefSeq" id="WP_086341810.1">
    <property type="nucleotide sequence ID" value="NZ_CP081461.1"/>
</dbReference>
<dbReference type="EMBL" id="NGJX01000001">
    <property type="protein sequence ID" value="RSU05711.1"/>
    <property type="molecule type" value="Genomic_DNA"/>
</dbReference>
<comment type="subcellular location">
    <subcellularLocation>
        <location evidence="2">Cell membrane</location>
        <topology evidence="2">Single-pass type II membrane protein</topology>
    </subcellularLocation>
    <subcellularLocation>
        <location evidence="9">Membrane</location>
        <topology evidence="9">Single-pass type II membrane protein</topology>
    </subcellularLocation>
</comment>
<evidence type="ECO:0000256" key="4">
    <source>
        <dbReference type="ARBA" id="ARBA00013208"/>
    </source>
</evidence>
<name>A0A369AZY7_9ENTE</name>
<gene>
    <name evidence="11" type="ORF">CBF32_01560</name>
</gene>
<dbReference type="Proteomes" id="UP000288197">
    <property type="component" value="Unassembled WGS sequence"/>
</dbReference>
<dbReference type="InterPro" id="IPR036286">
    <property type="entry name" value="LexA/Signal_pep-like_sf"/>
</dbReference>
<evidence type="ECO:0000256" key="6">
    <source>
        <dbReference type="ARBA" id="ARBA00022801"/>
    </source>
</evidence>
<dbReference type="InterPro" id="IPR019758">
    <property type="entry name" value="Pept_S26A_signal_pept_1_CS"/>
</dbReference>
<evidence type="ECO:0000256" key="7">
    <source>
        <dbReference type="PIRSR" id="PIRSR600223-1"/>
    </source>
</evidence>
<dbReference type="PANTHER" id="PTHR43390">
    <property type="entry name" value="SIGNAL PEPTIDASE I"/>
    <property type="match status" value="1"/>
</dbReference>
<dbReference type="Pfam" id="PF10502">
    <property type="entry name" value="Peptidase_S26"/>
    <property type="match status" value="1"/>
</dbReference>
<dbReference type="GO" id="GO:0005886">
    <property type="term" value="C:plasma membrane"/>
    <property type="evidence" value="ECO:0007669"/>
    <property type="project" value="UniProtKB-SubCell"/>
</dbReference>
<dbReference type="InterPro" id="IPR019756">
    <property type="entry name" value="Pept_S26A_signal_pept_1_Ser-AS"/>
</dbReference>
<evidence type="ECO:0000256" key="5">
    <source>
        <dbReference type="ARBA" id="ARBA00022670"/>
    </source>
</evidence>
<dbReference type="PANTHER" id="PTHR43390:SF1">
    <property type="entry name" value="CHLOROPLAST PROCESSING PEPTIDASE"/>
    <property type="match status" value="1"/>
</dbReference>
<feature type="active site" evidence="7">
    <location>
        <position position="35"/>
    </location>
</feature>
<dbReference type="EC" id="3.4.21.89" evidence="4 8"/>
<dbReference type="GO" id="GO:0004252">
    <property type="term" value="F:serine-type endopeptidase activity"/>
    <property type="evidence" value="ECO:0007669"/>
    <property type="project" value="InterPro"/>
</dbReference>
<dbReference type="InterPro" id="IPR000223">
    <property type="entry name" value="Pept_S26A_signal_pept_1"/>
</dbReference>
<keyword evidence="12" id="KW-1185">Reference proteome</keyword>
<protein>
    <recommendedName>
        <fullName evidence="4 8">Signal peptidase I</fullName>
        <ecNumber evidence="4 8">3.4.21.89</ecNumber>
    </recommendedName>
</protein>
<accession>A0A369AZY7</accession>
<dbReference type="GO" id="GO:0009003">
    <property type="term" value="F:signal peptidase activity"/>
    <property type="evidence" value="ECO:0007669"/>
    <property type="project" value="UniProtKB-EC"/>
</dbReference>
<dbReference type="CDD" id="cd06530">
    <property type="entry name" value="S26_SPase_I"/>
    <property type="match status" value="1"/>
</dbReference>
<dbReference type="PROSITE" id="PS00501">
    <property type="entry name" value="SPASE_I_1"/>
    <property type="match status" value="1"/>
</dbReference>
<keyword evidence="8" id="KW-1133">Transmembrane helix</keyword>
<keyword evidence="8" id="KW-0472">Membrane</keyword>
<dbReference type="Gene3D" id="2.10.109.10">
    <property type="entry name" value="Umud Fragment, subunit A"/>
    <property type="match status" value="1"/>
</dbReference>
<dbReference type="InterPro" id="IPR019757">
    <property type="entry name" value="Pept_S26A_signal_pept_1_Lys-AS"/>
</dbReference>
<dbReference type="PROSITE" id="PS00760">
    <property type="entry name" value="SPASE_I_2"/>
    <property type="match status" value="1"/>
</dbReference>
<dbReference type="GeneID" id="63145400"/>
<feature type="domain" description="Peptidase S26" evidence="10">
    <location>
        <begin position="8"/>
        <end position="174"/>
    </location>
</feature>
<comment type="caution">
    <text evidence="11">The sequence shown here is derived from an EMBL/GenBank/DDBJ whole genome shotgun (WGS) entry which is preliminary data.</text>
</comment>
<dbReference type="NCBIfam" id="TIGR02227">
    <property type="entry name" value="sigpep_I_bact"/>
    <property type="match status" value="1"/>
</dbReference>
<sequence>MKSIFKDILWFATVLVILIAVRIYVAAPIKVQGESMMPTLIDGEKAITYKLGDIKRFDVVPLVAPDDPSLNYVKRVIGLPGDTVAYENDQLYINGEPIPEPYLDEYKADWKNSGQTEPLTNNFTLAEITDYERVPENTYFVLGDNRRVSKDSRFPEVGFIPKENIIGKAKVTIWPPSQWGLIK</sequence>
<evidence type="ECO:0000313" key="12">
    <source>
        <dbReference type="Proteomes" id="UP000288197"/>
    </source>
</evidence>
<evidence type="ECO:0000256" key="1">
    <source>
        <dbReference type="ARBA" id="ARBA00000677"/>
    </source>
</evidence>
<evidence type="ECO:0000259" key="10">
    <source>
        <dbReference type="Pfam" id="PF10502"/>
    </source>
</evidence>
<dbReference type="SUPFAM" id="SSF51306">
    <property type="entry name" value="LexA/Signal peptidase"/>
    <property type="match status" value="1"/>
</dbReference>
<comment type="catalytic activity">
    <reaction evidence="1 8">
        <text>Cleavage of hydrophobic, N-terminal signal or leader sequences from secreted and periplasmic proteins.</text>
        <dbReference type="EC" id="3.4.21.89"/>
    </reaction>
</comment>
<feature type="transmembrane region" description="Helical" evidence="8">
    <location>
        <begin position="7"/>
        <end position="27"/>
    </location>
</feature>
<feature type="active site" evidence="7">
    <location>
        <position position="74"/>
    </location>
</feature>
<dbReference type="PROSITE" id="PS00761">
    <property type="entry name" value="SPASE_I_3"/>
    <property type="match status" value="1"/>
</dbReference>
<evidence type="ECO:0000256" key="9">
    <source>
        <dbReference type="RuleBase" id="RU362042"/>
    </source>
</evidence>
<dbReference type="InterPro" id="IPR019533">
    <property type="entry name" value="Peptidase_S26"/>
</dbReference>
<evidence type="ECO:0000256" key="8">
    <source>
        <dbReference type="RuleBase" id="RU003993"/>
    </source>
</evidence>
<comment type="similarity">
    <text evidence="3 9">Belongs to the peptidase S26 family.</text>
</comment>
<keyword evidence="5 8" id="KW-0645">Protease</keyword>